<reference evidence="1 2" key="1">
    <citation type="submission" date="2018-03" db="EMBL/GenBank/DDBJ databases">
        <title>Isolation, the biological characteristics and genomics of two new strains of lysate Staphylococcus aureus phage.</title>
        <authorList>
            <person name="Jin X."/>
            <person name="Zhang C."/>
        </authorList>
    </citation>
    <scope>NUCLEOTIDE SEQUENCE [LARGE SCALE GENOMIC DNA]</scope>
</reference>
<name>A0A2P1MXZ0_9CAUD</name>
<dbReference type="RefSeq" id="YP_009799692.1">
    <property type="nucleotide sequence ID" value="NC_047945.1"/>
</dbReference>
<keyword evidence="2" id="KW-1185">Reference proteome</keyword>
<proteinExistence type="predicted"/>
<protein>
    <recommendedName>
        <fullName evidence="3">Homing endonuclease</fullName>
    </recommendedName>
</protein>
<accession>A0A2P1MXZ0</accession>
<dbReference type="Proteomes" id="UP000241797">
    <property type="component" value="Segment"/>
</dbReference>
<evidence type="ECO:0000313" key="1">
    <source>
        <dbReference type="EMBL" id="AVP40425.1"/>
    </source>
</evidence>
<dbReference type="Gene3D" id="3.40.960.10">
    <property type="entry name" value="VSR Endonuclease"/>
    <property type="match status" value="1"/>
</dbReference>
<dbReference type="KEGG" id="vg:54990181"/>
<dbReference type="EMBL" id="MH078572">
    <property type="protein sequence ID" value="AVP40425.1"/>
    <property type="molecule type" value="Genomic_DNA"/>
</dbReference>
<sequence>MGKLKTNEEVEQELYNKFQEKYTLLEDYEGRNKKIKVRHEKCKEEFFITPSEFLRKRSRGCNHCRIKNQTKDTEWFKGKVLDSCGKEFSVLGEYKTAKEKILMRHNKCNYEWETTPDNFLRRNSRCPYCSGNARTNTEEFKKRLKKLLGDEYSLLGEYTNARTNTLFKHNTCGYTWKVRPEIFTRGEAGCPNCKISSGENKVKKILNDLNIIYDREVTFEQCKYKYVLPFDFVIYDKNNNVIGAIEYDGIQHFEPVVYFGGVESFELQVIKDNIKNTFCINNDIPLLRIPYTFNDSKIEKTIKEFYSKEVKQGTTNLKK</sequence>
<evidence type="ECO:0000313" key="2">
    <source>
        <dbReference type="Proteomes" id="UP000241797"/>
    </source>
</evidence>
<evidence type="ECO:0008006" key="3">
    <source>
        <dbReference type="Google" id="ProtNLM"/>
    </source>
</evidence>
<organism evidence="1 2">
    <name type="scientific">Staphylococcus phage phiSA_BS1</name>
    <dbReference type="NCBI Taxonomy" id="2126734"/>
    <lineage>
        <taxon>Viruses</taxon>
        <taxon>Duplodnaviria</taxon>
        <taxon>Heunggongvirae</taxon>
        <taxon>Uroviricota</taxon>
        <taxon>Caudoviricetes</taxon>
        <taxon>Herelleviridae</taxon>
        <taxon>Twortvirinae</taxon>
        <taxon>Baoshanvirus</taxon>
        <taxon>Baoshanvirus BS1</taxon>
    </lineage>
</organism>
<dbReference type="GeneID" id="54990181"/>